<comment type="caution">
    <text evidence="1">The sequence shown here is derived from an EMBL/GenBank/DDBJ whole genome shotgun (WGS) entry which is preliminary data.</text>
</comment>
<reference evidence="1" key="1">
    <citation type="journal article" date="2023" name="Genome Biol. Evol.">
        <title>Long-read-based Genome Assembly of Drosophila gunungcola Reveals Fewer Chemosensory Genes in Flower-breeding Species.</title>
        <authorList>
            <person name="Negi A."/>
            <person name="Liao B.Y."/>
            <person name="Yeh S.D."/>
        </authorList>
    </citation>
    <scope>NUCLEOTIDE SEQUENCE</scope>
    <source>
        <strain evidence="1">Sukarami</strain>
    </source>
</reference>
<organism evidence="1 2">
    <name type="scientific">Drosophila gunungcola</name>
    <name type="common">fruit fly</name>
    <dbReference type="NCBI Taxonomy" id="103775"/>
    <lineage>
        <taxon>Eukaryota</taxon>
        <taxon>Metazoa</taxon>
        <taxon>Ecdysozoa</taxon>
        <taxon>Arthropoda</taxon>
        <taxon>Hexapoda</taxon>
        <taxon>Insecta</taxon>
        <taxon>Pterygota</taxon>
        <taxon>Neoptera</taxon>
        <taxon>Endopterygota</taxon>
        <taxon>Diptera</taxon>
        <taxon>Brachycera</taxon>
        <taxon>Muscomorpha</taxon>
        <taxon>Ephydroidea</taxon>
        <taxon>Drosophilidae</taxon>
        <taxon>Drosophila</taxon>
        <taxon>Sophophora</taxon>
    </lineage>
</organism>
<proteinExistence type="predicted"/>
<dbReference type="EMBL" id="JAMKOV010000004">
    <property type="protein sequence ID" value="KAI8040222.1"/>
    <property type="molecule type" value="Genomic_DNA"/>
</dbReference>
<accession>A0A9Q0BPW3</accession>
<evidence type="ECO:0000313" key="2">
    <source>
        <dbReference type="Proteomes" id="UP001059596"/>
    </source>
</evidence>
<dbReference type="AlphaFoldDB" id="A0A9Q0BPW3"/>
<protein>
    <submittedName>
        <fullName evidence="1">Uncharacterized protein</fullName>
    </submittedName>
</protein>
<evidence type="ECO:0000313" key="1">
    <source>
        <dbReference type="EMBL" id="KAI8040222.1"/>
    </source>
</evidence>
<dbReference type="Proteomes" id="UP001059596">
    <property type="component" value="Unassembled WGS sequence"/>
</dbReference>
<name>A0A9Q0BPW3_9MUSC</name>
<sequence length="37" mass="4397">MLTIMIDGMDTQETVLRYSQVKQKCGLRDRGRNKYTF</sequence>
<gene>
    <name evidence="1" type="ORF">M5D96_006161</name>
</gene>
<keyword evidence="2" id="KW-1185">Reference proteome</keyword>